<keyword evidence="2" id="KW-1133">Transmembrane helix</keyword>
<feature type="compositionally biased region" description="Low complexity" evidence="1">
    <location>
        <begin position="209"/>
        <end position="240"/>
    </location>
</feature>
<dbReference type="PRINTS" id="PR01217">
    <property type="entry name" value="PRICHEXTENSN"/>
</dbReference>
<evidence type="ECO:0008006" key="6">
    <source>
        <dbReference type="Google" id="ProtNLM"/>
    </source>
</evidence>
<keyword evidence="2" id="KW-0472">Membrane</keyword>
<feature type="region of interest" description="Disordered" evidence="1">
    <location>
        <begin position="180"/>
        <end position="242"/>
    </location>
</feature>
<dbReference type="Proteomes" id="UP000027222">
    <property type="component" value="Unassembled WGS sequence"/>
</dbReference>
<feature type="chain" id="PRO_5001646983" description="Mid2 domain-containing protein" evidence="3">
    <location>
        <begin position="32"/>
        <end position="544"/>
    </location>
</feature>
<feature type="region of interest" description="Disordered" evidence="1">
    <location>
        <begin position="323"/>
        <end position="497"/>
    </location>
</feature>
<gene>
    <name evidence="4" type="ORF">GALMADRAFT_206081</name>
</gene>
<feature type="signal peptide" evidence="3">
    <location>
        <begin position="1"/>
        <end position="31"/>
    </location>
</feature>
<sequence>MTIHPPQPQLGIRTLLPLLLLLCCAFDTALAAHNLTVDDTDTVSIVYDPPDSWRESAPNPLSQDGSHAVTSDVDATATFEFIGTAIYFYAPLFPFGLTTSLSLDGAPPISIPLFDPSQPTDPPPGPGIGSGAGGGVIPTTSPETVQSNIVWSMTNLDYVQHTLIISPGAQGRAILDALVYTVPDPSDPPPSPSSSTPTPTPDPSPSPTDPTADPGSSSSSSSLSLLPPPTHTSSPQSATALSPSTKKGLSIALGIVCTVFGLLVLYAVRWYWRRRQRRLEEAEYYNSRVSSEGSSGLGLGGASPEMTQAGAAGVGAYAYSSRLQGQGRGQAPPQMAWPRPRVPVPVPGSTAPPPPVHPKRRRSAPRRPVGSSPLASQTPLNASAAGAAGRRERELSTILERDTTFGSNSGEGDGAVRPNGNGNGLHTPLEMELEPPWTEVEPEPEHERERELQDSGTGTTTSGSNSGSEGYGYGWTTFDSHGQERGPGVGIGSGGRGWGWGRAAWGGSGRLGRVGRAALGLRLVPDEAEASSTRSIDTADSCFF</sequence>
<organism evidence="4 5">
    <name type="scientific">Galerina marginata (strain CBS 339.88)</name>
    <dbReference type="NCBI Taxonomy" id="685588"/>
    <lineage>
        <taxon>Eukaryota</taxon>
        <taxon>Fungi</taxon>
        <taxon>Dikarya</taxon>
        <taxon>Basidiomycota</taxon>
        <taxon>Agaricomycotina</taxon>
        <taxon>Agaricomycetes</taxon>
        <taxon>Agaricomycetidae</taxon>
        <taxon>Agaricales</taxon>
        <taxon>Agaricineae</taxon>
        <taxon>Strophariaceae</taxon>
        <taxon>Galerina</taxon>
    </lineage>
</organism>
<feature type="compositionally biased region" description="Pro residues" evidence="1">
    <location>
        <begin position="185"/>
        <end position="208"/>
    </location>
</feature>
<feature type="transmembrane region" description="Helical" evidence="2">
    <location>
        <begin position="249"/>
        <end position="268"/>
    </location>
</feature>
<dbReference type="HOGENOM" id="CLU_500615_0_0_1"/>
<keyword evidence="3" id="KW-0732">Signal</keyword>
<feature type="compositionally biased region" description="Gly residues" evidence="1">
    <location>
        <begin position="485"/>
        <end position="497"/>
    </location>
</feature>
<dbReference type="OrthoDB" id="3234968at2759"/>
<evidence type="ECO:0000313" key="5">
    <source>
        <dbReference type="Proteomes" id="UP000027222"/>
    </source>
</evidence>
<keyword evidence="2" id="KW-0812">Transmembrane</keyword>
<protein>
    <recommendedName>
        <fullName evidence="6">Mid2 domain-containing protein</fullName>
    </recommendedName>
</protein>
<accession>A0A067TMW4</accession>
<dbReference type="AlphaFoldDB" id="A0A067TMW4"/>
<feature type="compositionally biased region" description="Low complexity" evidence="1">
    <location>
        <begin position="455"/>
        <end position="468"/>
    </location>
</feature>
<feature type="compositionally biased region" description="Pro residues" evidence="1">
    <location>
        <begin position="340"/>
        <end position="356"/>
    </location>
</feature>
<evidence type="ECO:0000313" key="4">
    <source>
        <dbReference type="EMBL" id="KDR84476.1"/>
    </source>
</evidence>
<feature type="region of interest" description="Disordered" evidence="1">
    <location>
        <begin position="112"/>
        <end position="141"/>
    </location>
</feature>
<feature type="compositionally biased region" description="Basic and acidic residues" evidence="1">
    <location>
        <begin position="389"/>
        <end position="403"/>
    </location>
</feature>
<evidence type="ECO:0000256" key="3">
    <source>
        <dbReference type="SAM" id="SignalP"/>
    </source>
</evidence>
<keyword evidence="5" id="KW-1185">Reference proteome</keyword>
<name>A0A067TMW4_GALM3</name>
<proteinExistence type="predicted"/>
<feature type="compositionally biased region" description="Basic and acidic residues" evidence="1">
    <location>
        <begin position="443"/>
        <end position="453"/>
    </location>
</feature>
<dbReference type="EMBL" id="KL142368">
    <property type="protein sequence ID" value="KDR84476.1"/>
    <property type="molecule type" value="Genomic_DNA"/>
</dbReference>
<evidence type="ECO:0000256" key="2">
    <source>
        <dbReference type="SAM" id="Phobius"/>
    </source>
</evidence>
<reference evidence="5" key="1">
    <citation type="journal article" date="2014" name="Proc. Natl. Acad. Sci. U.S.A.">
        <title>Extensive sampling of basidiomycete genomes demonstrates inadequacy of the white-rot/brown-rot paradigm for wood decay fungi.</title>
        <authorList>
            <person name="Riley R."/>
            <person name="Salamov A.A."/>
            <person name="Brown D.W."/>
            <person name="Nagy L.G."/>
            <person name="Floudas D."/>
            <person name="Held B.W."/>
            <person name="Levasseur A."/>
            <person name="Lombard V."/>
            <person name="Morin E."/>
            <person name="Otillar R."/>
            <person name="Lindquist E.A."/>
            <person name="Sun H."/>
            <person name="LaButti K.M."/>
            <person name="Schmutz J."/>
            <person name="Jabbour D."/>
            <person name="Luo H."/>
            <person name="Baker S.E."/>
            <person name="Pisabarro A.G."/>
            <person name="Walton J.D."/>
            <person name="Blanchette R.A."/>
            <person name="Henrissat B."/>
            <person name="Martin F."/>
            <person name="Cullen D."/>
            <person name="Hibbett D.S."/>
            <person name="Grigoriev I.V."/>
        </authorList>
    </citation>
    <scope>NUCLEOTIDE SEQUENCE [LARGE SCALE GENOMIC DNA]</scope>
    <source>
        <strain evidence="5">CBS 339.88</strain>
    </source>
</reference>
<dbReference type="STRING" id="685588.A0A067TMW4"/>
<feature type="compositionally biased region" description="Gly residues" evidence="1">
    <location>
        <begin position="127"/>
        <end position="136"/>
    </location>
</feature>
<dbReference type="Gene3D" id="2.60.120.260">
    <property type="entry name" value="Galactose-binding domain-like"/>
    <property type="match status" value="1"/>
</dbReference>
<evidence type="ECO:0000256" key="1">
    <source>
        <dbReference type="SAM" id="MobiDB-lite"/>
    </source>
</evidence>